<evidence type="ECO:0000313" key="7">
    <source>
        <dbReference type="Proteomes" id="UP000233375"/>
    </source>
</evidence>
<dbReference type="PROSITE" id="PS51257">
    <property type="entry name" value="PROKAR_LIPOPROTEIN"/>
    <property type="match status" value="1"/>
</dbReference>
<evidence type="ECO:0000256" key="4">
    <source>
        <dbReference type="SAM" id="SignalP"/>
    </source>
</evidence>
<dbReference type="GO" id="GO:0042597">
    <property type="term" value="C:periplasmic space"/>
    <property type="evidence" value="ECO:0007669"/>
    <property type="project" value="UniProtKB-ARBA"/>
</dbReference>
<comment type="subcellular location">
    <subcellularLocation>
        <location evidence="1">Cell membrane</location>
        <topology evidence="1">Lipid-anchor</topology>
    </subcellularLocation>
</comment>
<dbReference type="AlphaFoldDB" id="A0A2N0Z2S6"/>
<dbReference type="InterPro" id="IPR000914">
    <property type="entry name" value="SBP_5_dom"/>
</dbReference>
<dbReference type="Proteomes" id="UP000233375">
    <property type="component" value="Unassembled WGS sequence"/>
</dbReference>
<dbReference type="InterPro" id="IPR030678">
    <property type="entry name" value="Peptide/Ni-bd"/>
</dbReference>
<dbReference type="GO" id="GO:1904680">
    <property type="term" value="F:peptide transmembrane transporter activity"/>
    <property type="evidence" value="ECO:0007669"/>
    <property type="project" value="TreeGrafter"/>
</dbReference>
<dbReference type="PIRSF" id="PIRSF002741">
    <property type="entry name" value="MppA"/>
    <property type="match status" value="1"/>
</dbReference>
<comment type="caution">
    <text evidence="6">The sequence shown here is derived from an EMBL/GenBank/DDBJ whole genome shotgun (WGS) entry which is preliminary data.</text>
</comment>
<feature type="chain" id="PRO_5039627463" evidence="4">
    <location>
        <begin position="21"/>
        <end position="538"/>
    </location>
</feature>
<dbReference type="PANTHER" id="PTHR30290">
    <property type="entry name" value="PERIPLASMIC BINDING COMPONENT OF ABC TRANSPORTER"/>
    <property type="match status" value="1"/>
</dbReference>
<protein>
    <submittedName>
        <fullName evidence="6">Peptide ABC transporter substrate-binding protein</fullName>
    </submittedName>
</protein>
<sequence length="538" mass="59989">MKKKSLVLSILLSFVLILTACNVDSGSSADDSKKSSGGGELIIGMESEADVLDPHRAGGWVTMRITNQMFEPLIGEDLSKSSEESAVPELIPVLAESWEVSKDGKTYTFHLREGVKFHDGSDFNAEAVDFNIKRLTDEKFEYYDKLGAGRTFRTWKFFESSEVVDDNTINIHLTSPFSEFPRMLAQINSLQIVSPEAIKKNGNDSMGENPVGTGPFKFDSRERGKHITLVKNEDYWGEKAKLDKVIFRPLSDPAARVLALQNDEVDMIAVPSPDSIENLKDQGFKIVSGTPPHVWYLTFNFDNENMKNQKVRQAINYAINREGIANELLNGTVTPAYTIQSPGAVNYDAEKKWYEYDPEKAKQLLKEAGLEAGFKTTLQTSVDGSGQLIPVDIAEWIQRDLAEIGIDVTLDTQEWITYYSAYSNGMKPNVGMNQMSSGRTSPYFLSMVAHSEFVAPGGFNSGKYVNTKLDEILDKASTSVEENKALELWKQAESMIMEDAAFAPIVNDSAPYVINSRVKGFVIPSEEWYTLAPVYIEE</sequence>
<keyword evidence="7" id="KW-1185">Reference proteome</keyword>
<comment type="similarity">
    <text evidence="2">Belongs to the bacterial solute-binding protein 5 family.</text>
</comment>
<dbReference type="CDD" id="cd08495">
    <property type="entry name" value="PBP2_NikA_DppA_OppA_like_8"/>
    <property type="match status" value="1"/>
</dbReference>
<feature type="domain" description="Solute-binding protein family 5" evidence="5">
    <location>
        <begin position="89"/>
        <end position="451"/>
    </location>
</feature>
<dbReference type="InterPro" id="IPR039424">
    <property type="entry name" value="SBP_5"/>
</dbReference>
<dbReference type="Gene3D" id="3.10.105.10">
    <property type="entry name" value="Dipeptide-binding Protein, Domain 3"/>
    <property type="match status" value="1"/>
</dbReference>
<feature type="signal peptide" evidence="4">
    <location>
        <begin position="1"/>
        <end position="20"/>
    </location>
</feature>
<dbReference type="OrthoDB" id="9796817at2"/>
<evidence type="ECO:0000256" key="3">
    <source>
        <dbReference type="ARBA" id="ARBA00022729"/>
    </source>
</evidence>
<dbReference type="GO" id="GO:0015833">
    <property type="term" value="P:peptide transport"/>
    <property type="evidence" value="ECO:0007669"/>
    <property type="project" value="TreeGrafter"/>
</dbReference>
<dbReference type="Gene3D" id="3.40.190.10">
    <property type="entry name" value="Periplasmic binding protein-like II"/>
    <property type="match status" value="1"/>
</dbReference>
<dbReference type="EMBL" id="PISE01000019">
    <property type="protein sequence ID" value="PKG23828.1"/>
    <property type="molecule type" value="Genomic_DNA"/>
</dbReference>
<dbReference type="PROSITE" id="PS01040">
    <property type="entry name" value="SBP_BACTERIAL_5"/>
    <property type="match status" value="1"/>
</dbReference>
<evidence type="ECO:0000256" key="2">
    <source>
        <dbReference type="ARBA" id="ARBA00005695"/>
    </source>
</evidence>
<accession>A0A2N0Z2S6</accession>
<dbReference type="Pfam" id="PF00496">
    <property type="entry name" value="SBP_bac_5"/>
    <property type="match status" value="1"/>
</dbReference>
<dbReference type="GO" id="GO:0043190">
    <property type="term" value="C:ATP-binding cassette (ABC) transporter complex"/>
    <property type="evidence" value="ECO:0007669"/>
    <property type="project" value="InterPro"/>
</dbReference>
<evidence type="ECO:0000313" key="6">
    <source>
        <dbReference type="EMBL" id="PKG23828.1"/>
    </source>
</evidence>
<dbReference type="InterPro" id="IPR023765">
    <property type="entry name" value="SBP_5_CS"/>
</dbReference>
<keyword evidence="3 4" id="KW-0732">Signal</keyword>
<evidence type="ECO:0000259" key="5">
    <source>
        <dbReference type="Pfam" id="PF00496"/>
    </source>
</evidence>
<proteinExistence type="inferred from homology"/>
<dbReference type="RefSeq" id="WP_101177059.1">
    <property type="nucleotide sequence ID" value="NZ_PISE01000019.1"/>
</dbReference>
<name>A0A2N0Z2S6_9BACI</name>
<evidence type="ECO:0000256" key="1">
    <source>
        <dbReference type="ARBA" id="ARBA00004193"/>
    </source>
</evidence>
<dbReference type="SUPFAM" id="SSF53850">
    <property type="entry name" value="Periplasmic binding protein-like II"/>
    <property type="match status" value="1"/>
</dbReference>
<gene>
    <name evidence="6" type="ORF">CWS01_10030</name>
</gene>
<organism evidence="6 7">
    <name type="scientific">Niallia nealsonii</name>
    <dbReference type="NCBI Taxonomy" id="115979"/>
    <lineage>
        <taxon>Bacteria</taxon>
        <taxon>Bacillati</taxon>
        <taxon>Bacillota</taxon>
        <taxon>Bacilli</taxon>
        <taxon>Bacillales</taxon>
        <taxon>Bacillaceae</taxon>
        <taxon>Niallia</taxon>
    </lineage>
</organism>
<reference evidence="6 7" key="1">
    <citation type="journal article" date="2003" name="Int. J. Syst. Evol. Microbiol.">
        <title>Bacillus nealsonii sp. nov., isolated from a spacecraft-assembly facility, whose spores are gamma-radiation resistant.</title>
        <authorList>
            <person name="Venkateswaran K."/>
            <person name="Kempf M."/>
            <person name="Chen F."/>
            <person name="Satomi M."/>
            <person name="Nicholson W."/>
            <person name="Kern R."/>
        </authorList>
    </citation>
    <scope>NUCLEOTIDE SEQUENCE [LARGE SCALE GENOMIC DNA]</scope>
    <source>
        <strain evidence="6 7">FO-92</strain>
    </source>
</reference>
<dbReference type="Gene3D" id="3.90.76.10">
    <property type="entry name" value="Dipeptide-binding Protein, Domain 1"/>
    <property type="match status" value="1"/>
</dbReference>